<accession>A0A1B1TEI3</accession>
<dbReference type="EMBL" id="KP211902">
    <property type="protein sequence ID" value="ANV80697.1"/>
    <property type="molecule type" value="Genomic_DNA"/>
</dbReference>
<keyword evidence="1" id="KW-0812">Transmembrane</keyword>
<proteinExistence type="predicted"/>
<name>A0A1B1TEI3_9ARCH</name>
<sequence length="79" mass="8666">MFIIKNPFDNNMSVTRGLIFSLVSIIPAMILGLVSYIILGGVTSSPEGSDFMYGPCYGVPFSIIIISFIYGLKEQPELE</sequence>
<protein>
    <submittedName>
        <fullName evidence="2">Uncharacterized protein</fullName>
    </submittedName>
</protein>
<feature type="transmembrane region" description="Helical" evidence="1">
    <location>
        <begin position="18"/>
        <end position="39"/>
    </location>
</feature>
<organism evidence="2">
    <name type="scientific">uncultured Poseidoniia archaeon</name>
    <dbReference type="NCBI Taxonomy" id="1697135"/>
    <lineage>
        <taxon>Archaea</taxon>
        <taxon>Methanobacteriati</taxon>
        <taxon>Thermoplasmatota</taxon>
        <taxon>Candidatus Poseidoniia</taxon>
        <taxon>environmental samples</taxon>
    </lineage>
</organism>
<reference evidence="2" key="2">
    <citation type="journal article" date="2015" name="ISME J.">
        <title>A new class of marine Euryarchaeota group II from the Mediterranean deep chlorophyll maximum.</title>
        <authorList>
            <person name="Martin-Cuadrado A.B."/>
            <person name="Garcia-Heredia I."/>
            <person name="Molto A.G."/>
            <person name="Lopez-Ubeda R."/>
            <person name="Kimes N."/>
            <person name="Lopez-Garcia P."/>
            <person name="Moreira D."/>
            <person name="Rodriguez-Valera F."/>
        </authorList>
    </citation>
    <scope>NUCLEOTIDE SEQUENCE</scope>
</reference>
<evidence type="ECO:0000313" key="2">
    <source>
        <dbReference type="EMBL" id="ANV80697.1"/>
    </source>
</evidence>
<reference evidence="2" key="1">
    <citation type="submission" date="2014-11" db="EMBL/GenBank/DDBJ databases">
        <authorList>
            <person name="Zhu J."/>
            <person name="Qi W."/>
            <person name="Song R."/>
        </authorList>
    </citation>
    <scope>NUCLEOTIDE SEQUENCE</scope>
</reference>
<evidence type="ECO:0000256" key="1">
    <source>
        <dbReference type="SAM" id="Phobius"/>
    </source>
</evidence>
<keyword evidence="1" id="KW-1133">Transmembrane helix</keyword>
<feature type="transmembrane region" description="Helical" evidence="1">
    <location>
        <begin position="51"/>
        <end position="72"/>
    </location>
</feature>
<keyword evidence="1" id="KW-0472">Membrane</keyword>
<dbReference type="AlphaFoldDB" id="A0A1B1TEI3"/>